<accession>A0ABW5D1E8</accession>
<keyword evidence="1" id="KW-0175">Coiled coil</keyword>
<name>A0ABW5D1E8_9BACT</name>
<evidence type="ECO:0000259" key="3">
    <source>
        <dbReference type="Pfam" id="PF06580"/>
    </source>
</evidence>
<dbReference type="RefSeq" id="WP_250430360.1">
    <property type="nucleotide sequence ID" value="NZ_JALPRR010000003.1"/>
</dbReference>
<feature type="transmembrane region" description="Helical" evidence="2">
    <location>
        <begin position="80"/>
        <end position="101"/>
    </location>
</feature>
<keyword evidence="2" id="KW-1133">Transmembrane helix</keyword>
<dbReference type="Proteomes" id="UP001597374">
    <property type="component" value="Unassembled WGS sequence"/>
</dbReference>
<dbReference type="Pfam" id="PF06580">
    <property type="entry name" value="His_kinase"/>
    <property type="match status" value="1"/>
</dbReference>
<dbReference type="PANTHER" id="PTHR34220:SF7">
    <property type="entry name" value="SENSOR HISTIDINE KINASE YPDA"/>
    <property type="match status" value="1"/>
</dbReference>
<gene>
    <name evidence="4" type="ORF">ACFSKP_14265</name>
</gene>
<protein>
    <submittedName>
        <fullName evidence="4">Sensor histidine kinase</fullName>
        <ecNumber evidence="4">2.7.13.3</ecNumber>
    </submittedName>
</protein>
<dbReference type="InterPro" id="IPR010559">
    <property type="entry name" value="Sig_transdc_His_kin_internal"/>
</dbReference>
<dbReference type="InterPro" id="IPR050640">
    <property type="entry name" value="Bact_2-comp_sensor_kinase"/>
</dbReference>
<reference evidence="5" key="1">
    <citation type="journal article" date="2019" name="Int. J. Syst. Evol. Microbiol.">
        <title>The Global Catalogue of Microorganisms (GCM) 10K type strain sequencing project: providing services to taxonomists for standard genome sequencing and annotation.</title>
        <authorList>
            <consortium name="The Broad Institute Genomics Platform"/>
            <consortium name="The Broad Institute Genome Sequencing Center for Infectious Disease"/>
            <person name="Wu L."/>
            <person name="Ma J."/>
        </authorList>
    </citation>
    <scope>NUCLEOTIDE SEQUENCE [LARGE SCALE GENOMIC DNA]</scope>
    <source>
        <strain evidence="5">CGMCC 4.1782</strain>
    </source>
</reference>
<evidence type="ECO:0000313" key="4">
    <source>
        <dbReference type="EMBL" id="MFD2247428.1"/>
    </source>
</evidence>
<organism evidence="4 5">
    <name type="scientific">Pontibacter ruber</name>
    <dbReference type="NCBI Taxonomy" id="1343895"/>
    <lineage>
        <taxon>Bacteria</taxon>
        <taxon>Pseudomonadati</taxon>
        <taxon>Bacteroidota</taxon>
        <taxon>Cytophagia</taxon>
        <taxon>Cytophagales</taxon>
        <taxon>Hymenobacteraceae</taxon>
        <taxon>Pontibacter</taxon>
    </lineage>
</organism>
<keyword evidence="4" id="KW-0418">Kinase</keyword>
<evidence type="ECO:0000313" key="5">
    <source>
        <dbReference type="Proteomes" id="UP001597374"/>
    </source>
</evidence>
<comment type="caution">
    <text evidence="4">The sequence shown here is derived from an EMBL/GenBank/DDBJ whole genome shotgun (WGS) entry which is preliminary data.</text>
</comment>
<evidence type="ECO:0000256" key="2">
    <source>
        <dbReference type="SAM" id="Phobius"/>
    </source>
</evidence>
<keyword evidence="4" id="KW-0808">Transferase</keyword>
<keyword evidence="5" id="KW-1185">Reference proteome</keyword>
<keyword evidence="2" id="KW-0472">Membrane</keyword>
<dbReference type="EMBL" id="JBHUIM010000002">
    <property type="protein sequence ID" value="MFD2247428.1"/>
    <property type="molecule type" value="Genomic_DNA"/>
</dbReference>
<feature type="transmembrane region" description="Helical" evidence="2">
    <location>
        <begin position="41"/>
        <end position="59"/>
    </location>
</feature>
<feature type="transmembrane region" description="Helical" evidence="2">
    <location>
        <begin position="7"/>
        <end position="29"/>
    </location>
</feature>
<dbReference type="GO" id="GO:0004673">
    <property type="term" value="F:protein histidine kinase activity"/>
    <property type="evidence" value="ECO:0007669"/>
    <property type="project" value="UniProtKB-EC"/>
</dbReference>
<proteinExistence type="predicted"/>
<sequence>MRSKYYPFLRLIGIAAITTVLLYYALVYVHNGTIWLFNRGVLAELAFAFFFLLALFWSHTLISKFFTSSSLANLPRTFKAILEGVTVILTSVLICYLLYYLPYVYIYELANVQLDLLPTRVRLAYVISSIASLFFYYFVERERNIKQLQAEHLRAEQLQKENFRAQLESLKNQVNPHFLFNSLNVLGSLIYKNQDQAVQFLGQLSEVYRTLLDSGQQQLVPLQKELELANAYIYLMKTRFGDNVQFEVEVPQDKLQLQLPPTSVQLLIENAIKHNGSTSKKPLVVKIYTSGNKLVVENNLQPRLSEVTSTGLGLQNISNRYKYMSDEQVEINQNDSAFTVKLPLLSTDEV</sequence>
<dbReference type="PANTHER" id="PTHR34220">
    <property type="entry name" value="SENSOR HISTIDINE KINASE YPDA"/>
    <property type="match status" value="1"/>
</dbReference>
<feature type="coiled-coil region" evidence="1">
    <location>
        <begin position="138"/>
        <end position="173"/>
    </location>
</feature>
<dbReference type="EC" id="2.7.13.3" evidence="4"/>
<evidence type="ECO:0000256" key="1">
    <source>
        <dbReference type="SAM" id="Coils"/>
    </source>
</evidence>
<feature type="domain" description="Signal transduction histidine kinase internal region" evidence="3">
    <location>
        <begin position="165"/>
        <end position="243"/>
    </location>
</feature>
<keyword evidence="2" id="KW-0812">Transmembrane</keyword>
<feature type="transmembrane region" description="Helical" evidence="2">
    <location>
        <begin position="121"/>
        <end position="139"/>
    </location>
</feature>